<evidence type="ECO:0000313" key="2">
    <source>
        <dbReference type="EMBL" id="GII41339.1"/>
    </source>
</evidence>
<protein>
    <submittedName>
        <fullName evidence="2">Uncharacterized protein</fullName>
    </submittedName>
</protein>
<keyword evidence="3" id="KW-1185">Reference proteome</keyword>
<sequence>MMSLPQPAAGSSGVLAVYTNGRATDRQRPSSDDKAEESEDGAEGGDPVTA</sequence>
<reference evidence="2 3" key="1">
    <citation type="submission" date="2021-01" db="EMBL/GenBank/DDBJ databases">
        <title>Whole genome shotgun sequence of Planotetraspora phitsanulokensis NBRC 104273.</title>
        <authorList>
            <person name="Komaki H."/>
            <person name="Tamura T."/>
        </authorList>
    </citation>
    <scope>NUCLEOTIDE SEQUENCE [LARGE SCALE GENOMIC DNA]</scope>
    <source>
        <strain evidence="2 3">NBRC 104273</strain>
    </source>
</reference>
<name>A0A8J3UFE0_9ACTN</name>
<dbReference type="AlphaFoldDB" id="A0A8J3UFE0"/>
<feature type="region of interest" description="Disordered" evidence="1">
    <location>
        <begin position="1"/>
        <end position="50"/>
    </location>
</feature>
<evidence type="ECO:0000313" key="3">
    <source>
        <dbReference type="Proteomes" id="UP000622547"/>
    </source>
</evidence>
<organism evidence="2 3">
    <name type="scientific">Planotetraspora phitsanulokensis</name>
    <dbReference type="NCBI Taxonomy" id="575192"/>
    <lineage>
        <taxon>Bacteria</taxon>
        <taxon>Bacillati</taxon>
        <taxon>Actinomycetota</taxon>
        <taxon>Actinomycetes</taxon>
        <taxon>Streptosporangiales</taxon>
        <taxon>Streptosporangiaceae</taxon>
        <taxon>Planotetraspora</taxon>
    </lineage>
</organism>
<comment type="caution">
    <text evidence="2">The sequence shown here is derived from an EMBL/GenBank/DDBJ whole genome shotgun (WGS) entry which is preliminary data.</text>
</comment>
<evidence type="ECO:0000256" key="1">
    <source>
        <dbReference type="SAM" id="MobiDB-lite"/>
    </source>
</evidence>
<gene>
    <name evidence="2" type="ORF">Pph01_63420</name>
</gene>
<dbReference type="Proteomes" id="UP000622547">
    <property type="component" value="Unassembled WGS sequence"/>
</dbReference>
<dbReference type="EMBL" id="BOOP01000032">
    <property type="protein sequence ID" value="GII41339.1"/>
    <property type="molecule type" value="Genomic_DNA"/>
</dbReference>
<accession>A0A8J3UFE0</accession>
<feature type="compositionally biased region" description="Acidic residues" evidence="1">
    <location>
        <begin position="34"/>
        <end position="43"/>
    </location>
</feature>
<proteinExistence type="predicted"/>
<feature type="compositionally biased region" description="Basic and acidic residues" evidence="1">
    <location>
        <begin position="23"/>
        <end position="33"/>
    </location>
</feature>